<proteinExistence type="predicted"/>
<dbReference type="Gene3D" id="3.10.129.10">
    <property type="entry name" value="Hotdog Thioesterase"/>
    <property type="match status" value="2"/>
</dbReference>
<dbReference type="HOGENOM" id="CLU_028690_3_0_11"/>
<sequence>MSEGLAAHVDGWNPGPQTVTDELPPGPAAALAAVLDRPGDAPEAGEELPPLWHWLYFLEWVPQAELGADGHPARGHFLPPIPERTRMFAGGRLRVHAPLRVGRVAERTSVLAGVNVKQGRAGELLFVTVRHEIRQDGELRVTDEQDLVYRSGSAPARHELQSGTPSSPDPWQLPLTAEPPLLFRFSALTANAHRIHYDLPYTRDAEGFPALVVHGPLLAVLMAELPRRNAPGRRVTGLAYRFRRPVFAGEAVLVTGGPDGRLAVVDAAGQARAQAEVELS</sequence>
<dbReference type="PANTHER" id="PTHR28152">
    <property type="entry name" value="HYDROXYACYL-THIOESTER DEHYDRATASE TYPE 2, MITOCHONDRIAL"/>
    <property type="match status" value="1"/>
</dbReference>
<evidence type="ECO:0000256" key="1">
    <source>
        <dbReference type="SAM" id="MobiDB-lite"/>
    </source>
</evidence>
<dbReference type="STRING" id="471852.Tcur_4636"/>
<dbReference type="InterPro" id="IPR029069">
    <property type="entry name" value="HotDog_dom_sf"/>
</dbReference>
<evidence type="ECO:0000259" key="2">
    <source>
        <dbReference type="Pfam" id="PF13452"/>
    </source>
</evidence>
<gene>
    <name evidence="3" type="ordered locus">Tcur_4636</name>
</gene>
<dbReference type="GO" id="GO:0019171">
    <property type="term" value="F:(3R)-hydroxyacyl-[acyl-carrier-protein] dehydratase activity"/>
    <property type="evidence" value="ECO:0007669"/>
    <property type="project" value="TreeGrafter"/>
</dbReference>
<organism evidence="3 4">
    <name type="scientific">Thermomonospora curvata (strain ATCC 19995 / DSM 43183 / JCM 3096 / KCTC 9072 / NBRC 15933 / NCIMB 10081 / Henssen B9)</name>
    <dbReference type="NCBI Taxonomy" id="471852"/>
    <lineage>
        <taxon>Bacteria</taxon>
        <taxon>Bacillati</taxon>
        <taxon>Actinomycetota</taxon>
        <taxon>Actinomycetes</taxon>
        <taxon>Streptosporangiales</taxon>
        <taxon>Thermomonosporaceae</taxon>
        <taxon>Thermomonospora</taxon>
    </lineage>
</organism>
<dbReference type="InterPro" id="IPR052741">
    <property type="entry name" value="Mitochondrial_HTD2"/>
</dbReference>
<dbReference type="RefSeq" id="WP_012854939.1">
    <property type="nucleotide sequence ID" value="NC_013510.1"/>
</dbReference>
<feature type="region of interest" description="Disordered" evidence="1">
    <location>
        <begin position="1"/>
        <end position="25"/>
    </location>
</feature>
<name>D1A659_THECD</name>
<dbReference type="EMBL" id="CP001738">
    <property type="protein sequence ID" value="ACZ00158.1"/>
    <property type="molecule type" value="Genomic_DNA"/>
</dbReference>
<dbReference type="KEGG" id="tcu:Tcur_4636"/>
<dbReference type="InterPro" id="IPR039569">
    <property type="entry name" value="FAS1-like_DH_region"/>
</dbReference>
<reference evidence="3 4" key="1">
    <citation type="journal article" date="2011" name="Stand. Genomic Sci.">
        <title>Complete genome sequence of Thermomonospora curvata type strain (B9).</title>
        <authorList>
            <person name="Chertkov O."/>
            <person name="Sikorski J."/>
            <person name="Nolan M."/>
            <person name="Lapidus A."/>
            <person name="Lucas S."/>
            <person name="Del Rio T.G."/>
            <person name="Tice H."/>
            <person name="Cheng J.F."/>
            <person name="Goodwin L."/>
            <person name="Pitluck S."/>
            <person name="Liolios K."/>
            <person name="Ivanova N."/>
            <person name="Mavromatis K."/>
            <person name="Mikhailova N."/>
            <person name="Ovchinnikova G."/>
            <person name="Pati A."/>
            <person name="Chen A."/>
            <person name="Palaniappan K."/>
            <person name="Djao O.D."/>
            <person name="Land M."/>
            <person name="Hauser L."/>
            <person name="Chang Y.J."/>
            <person name="Jeffries C.D."/>
            <person name="Brettin T."/>
            <person name="Han C."/>
            <person name="Detter J.C."/>
            <person name="Rohde M."/>
            <person name="Goker M."/>
            <person name="Woyke T."/>
            <person name="Bristow J."/>
            <person name="Eisen J.A."/>
            <person name="Markowitz V."/>
            <person name="Hugenholtz P."/>
            <person name="Klenk H.P."/>
            <person name="Kyrpides N.C."/>
        </authorList>
    </citation>
    <scope>NUCLEOTIDE SEQUENCE [LARGE SCALE GENOMIC DNA]</scope>
    <source>
        <strain evidence="4">ATCC 19995 / DSM 43183 / JCM 3096 / KCTC 9072 / NBRC 15933 / NCIMB 10081 / Henssen B9</strain>
    </source>
</reference>
<dbReference type="AlphaFoldDB" id="D1A659"/>
<keyword evidence="4" id="KW-1185">Reference proteome</keyword>
<dbReference type="eggNOG" id="COG3777">
    <property type="taxonomic scope" value="Bacteria"/>
</dbReference>
<protein>
    <recommendedName>
        <fullName evidence="2">FAS1-like dehydratase domain-containing protein</fullName>
    </recommendedName>
</protein>
<dbReference type="PANTHER" id="PTHR28152:SF1">
    <property type="entry name" value="HYDROXYACYL-THIOESTER DEHYDRATASE TYPE 2, MITOCHONDRIAL"/>
    <property type="match status" value="1"/>
</dbReference>
<dbReference type="SUPFAM" id="SSF54637">
    <property type="entry name" value="Thioesterase/thiol ester dehydrase-isomerase"/>
    <property type="match status" value="2"/>
</dbReference>
<evidence type="ECO:0000313" key="3">
    <source>
        <dbReference type="EMBL" id="ACZ00158.1"/>
    </source>
</evidence>
<dbReference type="Pfam" id="PF13452">
    <property type="entry name" value="FAS1_DH_region"/>
    <property type="match status" value="1"/>
</dbReference>
<dbReference type="Proteomes" id="UP000001918">
    <property type="component" value="Chromosome"/>
</dbReference>
<evidence type="ECO:0000313" key="4">
    <source>
        <dbReference type="Proteomes" id="UP000001918"/>
    </source>
</evidence>
<accession>D1A659</accession>
<feature type="domain" description="FAS1-like dehydratase" evidence="2">
    <location>
        <begin position="79"/>
        <end position="139"/>
    </location>
</feature>
<feature type="region of interest" description="Disordered" evidence="1">
    <location>
        <begin position="153"/>
        <end position="173"/>
    </location>
</feature>